<keyword evidence="3" id="KW-0282">Flagellum</keyword>
<dbReference type="AlphaFoldDB" id="A0A2T5KD08"/>
<keyword evidence="4" id="KW-1185">Reference proteome</keyword>
<reference evidence="3 4" key="1">
    <citation type="submission" date="2018-04" db="EMBL/GenBank/DDBJ databases">
        <title>Genomic Encyclopedia of Type Strains, Phase III (KMG-III): the genomes of soil and plant-associated and newly described type strains.</title>
        <authorList>
            <person name="Whitman W."/>
        </authorList>
    </citation>
    <scope>NUCLEOTIDE SEQUENCE [LARGE SCALE GENOMIC DNA]</scope>
    <source>
        <strain evidence="3 4">KA25</strain>
    </source>
</reference>
<dbReference type="Gene3D" id="2.30.330.10">
    <property type="entry name" value="SpoA-like"/>
    <property type="match status" value="1"/>
</dbReference>
<gene>
    <name evidence="3" type="ORF">C8J28_10238</name>
</gene>
<feature type="domain" description="Flagellar motor switch protein FliN-like C-terminal" evidence="2">
    <location>
        <begin position="232"/>
        <end position="300"/>
    </location>
</feature>
<evidence type="ECO:0000259" key="2">
    <source>
        <dbReference type="Pfam" id="PF01052"/>
    </source>
</evidence>
<organism evidence="3 4">
    <name type="scientific">Cereibacter azotoformans</name>
    <dbReference type="NCBI Taxonomy" id="43057"/>
    <lineage>
        <taxon>Bacteria</taxon>
        <taxon>Pseudomonadati</taxon>
        <taxon>Pseudomonadota</taxon>
        <taxon>Alphaproteobacteria</taxon>
        <taxon>Rhodobacterales</taxon>
        <taxon>Paracoccaceae</taxon>
        <taxon>Cereibacter</taxon>
    </lineage>
</organism>
<evidence type="ECO:0000256" key="1">
    <source>
        <dbReference type="SAM" id="MobiDB-lite"/>
    </source>
</evidence>
<keyword evidence="3" id="KW-0969">Cilium</keyword>
<name>A0A2T5KD08_9RHOB</name>
<dbReference type="InterPro" id="IPR001543">
    <property type="entry name" value="FliN-like_C"/>
</dbReference>
<dbReference type="EMBL" id="QAOT01000002">
    <property type="protein sequence ID" value="PTR20277.1"/>
    <property type="molecule type" value="Genomic_DNA"/>
</dbReference>
<comment type="caution">
    <text evidence="3">The sequence shown here is derived from an EMBL/GenBank/DDBJ whole genome shotgun (WGS) entry which is preliminary data.</text>
</comment>
<dbReference type="InterPro" id="IPR036429">
    <property type="entry name" value="SpoA-like_sf"/>
</dbReference>
<feature type="region of interest" description="Disordered" evidence="1">
    <location>
        <begin position="203"/>
        <end position="223"/>
    </location>
</feature>
<proteinExistence type="predicted"/>
<protein>
    <submittedName>
        <fullName evidence="3">Flagellar motor switch protein FliM</fullName>
    </submittedName>
</protein>
<feature type="compositionally biased region" description="Basic and acidic residues" evidence="1">
    <location>
        <begin position="205"/>
        <end position="215"/>
    </location>
</feature>
<dbReference type="Proteomes" id="UP000244060">
    <property type="component" value="Unassembled WGS sequence"/>
</dbReference>
<sequence length="323" mass="33959">MPEALRRLRDRAVTDGVLRRKIEAKARPVVAQAAGAERALRLSLARAARDAFALALDVAGLASARRSLAELLEMPEERSLYAIVEGPGEGLGLVALSPPVLSALIEVQTIGRVSAQPPASRKPTRTDAAMVSGFIDQTLAELEVLLAEDEDRIWAGGFRYASFLDDPRPLGLLLEDCAYRVLTVNVDLALGAKSGPLLLALPAEGRGEPPLRPEAPEETGTPGSDFGLALAEQVMGAECLLDAVLARVTLPLGTVMGWQVGDVVDLSKATLEDVAFVALDGRQVAEGRLGQHRGMRAIRLAPASVPAASPGGVVPFAMTGTDD</sequence>
<accession>A0A2T5KD08</accession>
<dbReference type="SUPFAM" id="SSF101801">
    <property type="entry name" value="Surface presentation of antigens (SPOA)"/>
    <property type="match status" value="1"/>
</dbReference>
<keyword evidence="3" id="KW-0966">Cell projection</keyword>
<evidence type="ECO:0000313" key="4">
    <source>
        <dbReference type="Proteomes" id="UP000244060"/>
    </source>
</evidence>
<evidence type="ECO:0000313" key="3">
    <source>
        <dbReference type="EMBL" id="PTR20277.1"/>
    </source>
</evidence>
<dbReference type="Pfam" id="PF01052">
    <property type="entry name" value="FliMN_C"/>
    <property type="match status" value="1"/>
</dbReference>